<dbReference type="AlphaFoldDB" id="A0A6J6AEM3"/>
<reference evidence="2" key="1">
    <citation type="submission" date="2020-05" db="EMBL/GenBank/DDBJ databases">
        <authorList>
            <person name="Chiriac C."/>
            <person name="Salcher M."/>
            <person name="Ghai R."/>
            <person name="Kavagutti S V."/>
        </authorList>
    </citation>
    <scope>NUCLEOTIDE SEQUENCE</scope>
</reference>
<gene>
    <name evidence="2" type="ORF">UFOPK4179_00060</name>
</gene>
<proteinExistence type="predicted"/>
<feature type="compositionally biased region" description="Polar residues" evidence="1">
    <location>
        <begin position="152"/>
        <end position="171"/>
    </location>
</feature>
<evidence type="ECO:0000256" key="1">
    <source>
        <dbReference type="SAM" id="MobiDB-lite"/>
    </source>
</evidence>
<sequence>MKAFSQRFGSVISAVAVIASLALATPVAAAVQSFGKTYTVSATIKGGKNLTVLLVSGSGRLLASKKVTTTKQNITLSSPATGAIGGSTLQLVSSGGAAKGNYYGPVVLGSKGKSAAKASRVYTRLKQAASSKVKLGTLTIHKVSASGKQGYASASVNSKDADTSTGAQVNASRGKPLGVGTYGKTAGVSIRSYGVSATAFGDPCSPAGTQTCDQSGHEVGQPIGPPNGQPGAQQGAVVSKDDTLGGDLDDDGIPNAFDVNDDGDAVLDSADTATPAPKAAADNGTTTCGAVDFRIFTNYKATQGGYAGTLNAYGVGPFQANPTNIAATITKTMSMVFSPITQVCGSSVKHTYLKGVGVTYAPSEYVELTKTCGTGDYQWLIGAGKMCGTDASGYSFGSAYNFGTTDLPTGQDTFSMKVETEDGKNYEFTSSAGFVFVTHPMFIAYGNDGVNYTNIDYSATIQSPEGARINEPTINVGPAQTLWLKVYRPQRLAIDGETGTFYDLAGFKFTPDIPNGNPSVGKCDALTSTDLEMKTDTPINTADPSTMILKWDIGAKCYNVPPKNIAWAPGPADFDIQVEPSGPGGNSAQKIRITYVS</sequence>
<organism evidence="2">
    <name type="scientific">freshwater metagenome</name>
    <dbReference type="NCBI Taxonomy" id="449393"/>
    <lineage>
        <taxon>unclassified sequences</taxon>
        <taxon>metagenomes</taxon>
        <taxon>ecological metagenomes</taxon>
    </lineage>
</organism>
<name>A0A6J6AEM3_9ZZZZ</name>
<evidence type="ECO:0000313" key="2">
    <source>
        <dbReference type="EMBL" id="CAB4367279.1"/>
    </source>
</evidence>
<accession>A0A6J6AEM3</accession>
<protein>
    <submittedName>
        <fullName evidence="2">Unannotated protein</fullName>
    </submittedName>
</protein>
<dbReference type="EMBL" id="CAETWZ010000003">
    <property type="protein sequence ID" value="CAB4367279.1"/>
    <property type="molecule type" value="Genomic_DNA"/>
</dbReference>
<feature type="region of interest" description="Disordered" evidence="1">
    <location>
        <begin position="211"/>
        <end position="237"/>
    </location>
</feature>
<feature type="region of interest" description="Disordered" evidence="1">
    <location>
        <begin position="152"/>
        <end position="180"/>
    </location>
</feature>